<dbReference type="AlphaFoldDB" id="A0A5P1ED86"/>
<dbReference type="Proteomes" id="UP000243459">
    <property type="component" value="Chromosome 7"/>
</dbReference>
<dbReference type="PANTHER" id="PTHR33178">
    <property type="match status" value="1"/>
</dbReference>
<dbReference type="InterPro" id="IPR044662">
    <property type="entry name" value="HS1/DABB1-like"/>
</dbReference>
<proteinExistence type="predicted"/>
<dbReference type="PANTHER" id="PTHR33178:SF10">
    <property type="entry name" value="STRESS-RESPONSE A_B BARREL DOMAIN-CONTAINING PROTEIN"/>
    <property type="match status" value="1"/>
</dbReference>
<dbReference type="PROSITE" id="PS51502">
    <property type="entry name" value="S_R_A_B_BARREL"/>
    <property type="match status" value="1"/>
</dbReference>
<evidence type="ECO:0000313" key="3">
    <source>
        <dbReference type="EMBL" id="ONK63157.1"/>
    </source>
</evidence>
<dbReference type="InterPro" id="IPR013097">
    <property type="entry name" value="Dabb"/>
</dbReference>
<dbReference type="GO" id="GO:0009865">
    <property type="term" value="P:pollen tube adhesion"/>
    <property type="evidence" value="ECO:0007669"/>
    <property type="project" value="TreeGrafter"/>
</dbReference>
<gene>
    <name evidence="3" type="ORF">A4U43_C07F12000</name>
</gene>
<evidence type="ECO:0000256" key="1">
    <source>
        <dbReference type="ARBA" id="ARBA00011738"/>
    </source>
</evidence>
<sequence length="234" mass="26250">MHEARGDFKQALLAYNNSLSVELDYVPCRVPISNLLWKLGSKSLPVGRSFLSDALRLEPTNRMACGGGSPGAYRHVILAKLKEDVPIEKLQEKLKLFAILPSIIPGMKSFHWGIDESVLLKHKGYTHVFEATFDSMDDISSYYEHPGHLAFANQVSSVVDDYIVVNYKPISITNQEDGEIAIRRPFLSLHLKDKLVLISQLDDGFSSRMDSMIVSKSACSAPMRKKVKKEKKRA</sequence>
<accession>A0A5P1ED86</accession>
<dbReference type="SMART" id="SM00886">
    <property type="entry name" value="Dabb"/>
    <property type="match status" value="1"/>
</dbReference>
<protein>
    <recommendedName>
        <fullName evidence="2">Stress-response A/B barrel domain-containing protein</fullName>
    </recommendedName>
</protein>
<comment type="subunit">
    <text evidence="1">Homodimer.</text>
</comment>
<dbReference type="InterPro" id="IPR011008">
    <property type="entry name" value="Dimeric_a/b-barrel"/>
</dbReference>
<keyword evidence="4" id="KW-1185">Reference proteome</keyword>
<organism evidence="3 4">
    <name type="scientific">Asparagus officinalis</name>
    <name type="common">Garden asparagus</name>
    <dbReference type="NCBI Taxonomy" id="4686"/>
    <lineage>
        <taxon>Eukaryota</taxon>
        <taxon>Viridiplantae</taxon>
        <taxon>Streptophyta</taxon>
        <taxon>Embryophyta</taxon>
        <taxon>Tracheophyta</taxon>
        <taxon>Spermatophyta</taxon>
        <taxon>Magnoliopsida</taxon>
        <taxon>Liliopsida</taxon>
        <taxon>Asparagales</taxon>
        <taxon>Asparagaceae</taxon>
        <taxon>Asparagoideae</taxon>
        <taxon>Asparagus</taxon>
    </lineage>
</organism>
<reference evidence="4" key="1">
    <citation type="journal article" date="2017" name="Nat. Commun.">
        <title>The asparagus genome sheds light on the origin and evolution of a young Y chromosome.</title>
        <authorList>
            <person name="Harkess A."/>
            <person name="Zhou J."/>
            <person name="Xu C."/>
            <person name="Bowers J.E."/>
            <person name="Van der Hulst R."/>
            <person name="Ayyampalayam S."/>
            <person name="Mercati F."/>
            <person name="Riccardi P."/>
            <person name="McKain M.R."/>
            <person name="Kakrana A."/>
            <person name="Tang H."/>
            <person name="Ray J."/>
            <person name="Groenendijk J."/>
            <person name="Arikit S."/>
            <person name="Mathioni S.M."/>
            <person name="Nakano M."/>
            <person name="Shan H."/>
            <person name="Telgmann-Rauber A."/>
            <person name="Kanno A."/>
            <person name="Yue Z."/>
            <person name="Chen H."/>
            <person name="Li W."/>
            <person name="Chen Y."/>
            <person name="Xu X."/>
            <person name="Zhang Y."/>
            <person name="Luo S."/>
            <person name="Chen H."/>
            <person name="Gao J."/>
            <person name="Mao Z."/>
            <person name="Pires J.C."/>
            <person name="Luo M."/>
            <person name="Kudrna D."/>
            <person name="Wing R.A."/>
            <person name="Meyers B.C."/>
            <person name="Yi K."/>
            <person name="Kong H."/>
            <person name="Lavrijsen P."/>
            <person name="Sunseri F."/>
            <person name="Falavigna A."/>
            <person name="Ye Y."/>
            <person name="Leebens-Mack J.H."/>
            <person name="Chen G."/>
        </authorList>
    </citation>
    <scope>NUCLEOTIDE SEQUENCE [LARGE SCALE GENOMIC DNA]</scope>
    <source>
        <strain evidence="4">cv. DH0086</strain>
    </source>
</reference>
<feature type="domain" description="Stress-response A/B barrel" evidence="2">
    <location>
        <begin position="73"/>
        <end position="167"/>
    </location>
</feature>
<dbReference type="Gene3D" id="3.30.70.100">
    <property type="match status" value="1"/>
</dbReference>
<name>A0A5P1ED86_ASPOF</name>
<dbReference type="SUPFAM" id="SSF54909">
    <property type="entry name" value="Dimeric alpha+beta barrel"/>
    <property type="match status" value="1"/>
</dbReference>
<evidence type="ECO:0000313" key="4">
    <source>
        <dbReference type="Proteomes" id="UP000243459"/>
    </source>
</evidence>
<dbReference type="Gramene" id="ONK63157">
    <property type="protein sequence ID" value="ONK63157"/>
    <property type="gene ID" value="A4U43_C07F12000"/>
</dbReference>
<evidence type="ECO:0000259" key="2">
    <source>
        <dbReference type="PROSITE" id="PS51502"/>
    </source>
</evidence>
<dbReference type="EMBL" id="CM007387">
    <property type="protein sequence ID" value="ONK63157.1"/>
    <property type="molecule type" value="Genomic_DNA"/>
</dbReference>
<dbReference type="Pfam" id="PF07876">
    <property type="entry name" value="Dabb"/>
    <property type="match status" value="1"/>
</dbReference>